<dbReference type="SFLD" id="SFLDG00358">
    <property type="entry name" value="Main_(cytGST)"/>
    <property type="match status" value="2"/>
</dbReference>
<dbReference type="InterPro" id="IPR045074">
    <property type="entry name" value="GST_C_Tau"/>
</dbReference>
<dbReference type="AlphaFoldDB" id="A0AAV6K0N9"/>
<feature type="domain" description="GST N-terminal" evidence="4">
    <location>
        <begin position="3"/>
        <end position="82"/>
    </location>
</feature>
<dbReference type="InterPro" id="IPR004045">
    <property type="entry name" value="Glutathione_S-Trfase_N"/>
</dbReference>
<evidence type="ECO:0000259" key="5">
    <source>
        <dbReference type="PROSITE" id="PS50405"/>
    </source>
</evidence>
<evidence type="ECO:0000256" key="1">
    <source>
        <dbReference type="ARBA" id="ARBA00012452"/>
    </source>
</evidence>
<dbReference type="Proteomes" id="UP000823749">
    <property type="component" value="Chromosome 6"/>
</dbReference>
<protein>
    <recommendedName>
        <fullName evidence="1">glutathione transferase</fullName>
        <ecNumber evidence="1">2.5.1.18</ecNumber>
    </recommendedName>
</protein>
<dbReference type="GO" id="GO:0004364">
    <property type="term" value="F:glutathione transferase activity"/>
    <property type="evidence" value="ECO:0007669"/>
    <property type="project" value="UniProtKB-EC"/>
</dbReference>
<gene>
    <name evidence="6" type="ORF">RHGRI_018175</name>
</gene>
<feature type="domain" description="GST C-terminal" evidence="5">
    <location>
        <begin position="88"/>
        <end position="208"/>
    </location>
</feature>
<keyword evidence="7" id="KW-1185">Reference proteome</keyword>
<proteinExistence type="predicted"/>
<dbReference type="InterPro" id="IPR010987">
    <property type="entry name" value="Glutathione-S-Trfase_C-like"/>
</dbReference>
<evidence type="ECO:0000313" key="6">
    <source>
        <dbReference type="EMBL" id="KAG5545922.1"/>
    </source>
</evidence>
<dbReference type="Gene3D" id="1.20.1050.10">
    <property type="match status" value="2"/>
</dbReference>
<dbReference type="InterPro" id="IPR040079">
    <property type="entry name" value="Glutathione_S-Trfase"/>
</dbReference>
<dbReference type="Gene3D" id="3.40.30.10">
    <property type="entry name" value="Glutaredoxin"/>
    <property type="match status" value="2"/>
</dbReference>
<evidence type="ECO:0000259" key="4">
    <source>
        <dbReference type="PROSITE" id="PS50404"/>
    </source>
</evidence>
<dbReference type="Pfam" id="PF13410">
    <property type="entry name" value="GST_C_2"/>
    <property type="match status" value="1"/>
</dbReference>
<dbReference type="FunFam" id="1.20.1050.10:FF:000018">
    <property type="entry name" value="Glutathione S-transferase U20"/>
    <property type="match status" value="2"/>
</dbReference>
<dbReference type="InterPro" id="IPR004046">
    <property type="entry name" value="GST_C"/>
</dbReference>
<dbReference type="Pfam" id="PF02798">
    <property type="entry name" value="GST_N"/>
    <property type="match status" value="2"/>
</dbReference>
<evidence type="ECO:0000256" key="2">
    <source>
        <dbReference type="ARBA" id="ARBA00022679"/>
    </source>
</evidence>
<dbReference type="SFLD" id="SFLDS00019">
    <property type="entry name" value="Glutathione_Transferase_(cytos"/>
    <property type="match status" value="2"/>
</dbReference>
<name>A0AAV6K0N9_9ERIC</name>
<dbReference type="CDD" id="cd03058">
    <property type="entry name" value="GST_N_Tau"/>
    <property type="match status" value="2"/>
</dbReference>
<sequence length="443" mass="50793">MADEVVVLSTWASMFGKRVEIAVAEKGVEYEYKEEDLANKSPLLLKTNPIHKKIPVLIHNGKPVCESLIIVQYIDEVWKEKKQLLPSDAYERAQARFWADYVDKKMYDAGRKVWTTKGEEQEVAKKEYIDILKVLEGALGDKPYFGGEEFGFVDVALIPFYSWFYAYETCGNFSIEAECPKLVAWGKSDVLQIQTPKLHINKYQSTHLKFLIALAFLSSNIKMGGDEIVLMNGWFSPFGARVRIALAEKGVTEYELKEEDLFNKSPLLLERNPVHKKVPVLIHNGKTVCESLTIVQYIDEVWKGKSPLLPSDPYQRSVARFWADFVDKKVYDTMKRITRTKGEDQERAKKELLEIFKLLEGELGDKPYFGGDEFGLVDIALVPFYSRFYAVETFGKFSIEAESPKLVAWAQRCMEKESVSNSLPDSKKVYEFVLYVNKKLGIE</sequence>
<dbReference type="InterPro" id="IPR036249">
    <property type="entry name" value="Thioredoxin-like_sf"/>
</dbReference>
<evidence type="ECO:0000256" key="3">
    <source>
        <dbReference type="ARBA" id="ARBA00047960"/>
    </source>
</evidence>
<dbReference type="PANTHER" id="PTHR11260:SF781">
    <property type="entry name" value="GLUTATHIONE S-TRANSFERASE U19"/>
    <property type="match status" value="1"/>
</dbReference>
<feature type="domain" description="GST C-terminal" evidence="5">
    <location>
        <begin position="312"/>
        <end position="432"/>
    </location>
</feature>
<dbReference type="InterPro" id="IPR036282">
    <property type="entry name" value="Glutathione-S-Trfase_C_sf"/>
</dbReference>
<dbReference type="Pfam" id="PF00043">
    <property type="entry name" value="GST_C"/>
    <property type="match status" value="1"/>
</dbReference>
<dbReference type="PROSITE" id="PS50404">
    <property type="entry name" value="GST_NTER"/>
    <property type="match status" value="2"/>
</dbReference>
<dbReference type="InterPro" id="IPR045073">
    <property type="entry name" value="Omega/Tau-like"/>
</dbReference>
<feature type="domain" description="GST N-terminal" evidence="4">
    <location>
        <begin position="226"/>
        <end position="306"/>
    </location>
</feature>
<dbReference type="SFLD" id="SFLDG01152">
    <property type="entry name" value="Main.3:_Omega-_and_Tau-like"/>
    <property type="match status" value="2"/>
</dbReference>
<dbReference type="GO" id="GO:0006749">
    <property type="term" value="P:glutathione metabolic process"/>
    <property type="evidence" value="ECO:0007669"/>
    <property type="project" value="InterPro"/>
</dbReference>
<organism evidence="6 7">
    <name type="scientific">Rhododendron griersonianum</name>
    <dbReference type="NCBI Taxonomy" id="479676"/>
    <lineage>
        <taxon>Eukaryota</taxon>
        <taxon>Viridiplantae</taxon>
        <taxon>Streptophyta</taxon>
        <taxon>Embryophyta</taxon>
        <taxon>Tracheophyta</taxon>
        <taxon>Spermatophyta</taxon>
        <taxon>Magnoliopsida</taxon>
        <taxon>eudicotyledons</taxon>
        <taxon>Gunneridae</taxon>
        <taxon>Pentapetalae</taxon>
        <taxon>asterids</taxon>
        <taxon>Ericales</taxon>
        <taxon>Ericaceae</taxon>
        <taxon>Ericoideae</taxon>
        <taxon>Rhodoreae</taxon>
        <taxon>Rhododendron</taxon>
    </lineage>
</organism>
<evidence type="ECO:0000313" key="7">
    <source>
        <dbReference type="Proteomes" id="UP000823749"/>
    </source>
</evidence>
<reference evidence="6 7" key="1">
    <citation type="submission" date="2020-08" db="EMBL/GenBank/DDBJ databases">
        <title>Plant Genome Project.</title>
        <authorList>
            <person name="Zhang R.-G."/>
        </authorList>
    </citation>
    <scope>NUCLEOTIDE SEQUENCE [LARGE SCALE GENOMIC DNA]</scope>
    <source>
        <strain evidence="6">WSP0</strain>
        <tissue evidence="6">Leaf</tissue>
    </source>
</reference>
<comment type="caution">
    <text evidence="6">The sequence shown here is derived from an EMBL/GenBank/DDBJ whole genome shotgun (WGS) entry which is preliminary data.</text>
</comment>
<dbReference type="FunFam" id="3.40.30.10:FF:000014">
    <property type="entry name" value="Tau class glutathione S-transferase"/>
    <property type="match status" value="2"/>
</dbReference>
<dbReference type="PROSITE" id="PS50405">
    <property type="entry name" value="GST_CTER"/>
    <property type="match status" value="2"/>
</dbReference>
<dbReference type="EC" id="2.5.1.18" evidence="1"/>
<dbReference type="SUPFAM" id="SSF47616">
    <property type="entry name" value="GST C-terminal domain-like"/>
    <property type="match status" value="2"/>
</dbReference>
<dbReference type="SUPFAM" id="SSF52833">
    <property type="entry name" value="Thioredoxin-like"/>
    <property type="match status" value="2"/>
</dbReference>
<keyword evidence="2" id="KW-0808">Transferase</keyword>
<dbReference type="PANTHER" id="PTHR11260">
    <property type="entry name" value="GLUTATHIONE S-TRANSFERASE, GST, SUPERFAMILY, GST DOMAIN CONTAINING"/>
    <property type="match status" value="1"/>
</dbReference>
<accession>A0AAV6K0N9</accession>
<comment type="catalytic activity">
    <reaction evidence="3">
        <text>RX + glutathione = an S-substituted glutathione + a halide anion + H(+)</text>
        <dbReference type="Rhea" id="RHEA:16437"/>
        <dbReference type="ChEBI" id="CHEBI:15378"/>
        <dbReference type="ChEBI" id="CHEBI:16042"/>
        <dbReference type="ChEBI" id="CHEBI:17792"/>
        <dbReference type="ChEBI" id="CHEBI:57925"/>
        <dbReference type="ChEBI" id="CHEBI:90779"/>
        <dbReference type="EC" id="2.5.1.18"/>
    </reaction>
</comment>
<dbReference type="EMBL" id="JACTNZ010000006">
    <property type="protein sequence ID" value="KAG5545922.1"/>
    <property type="molecule type" value="Genomic_DNA"/>
</dbReference>
<dbReference type="CDD" id="cd03185">
    <property type="entry name" value="GST_C_Tau"/>
    <property type="match status" value="2"/>
</dbReference>
<dbReference type="GO" id="GO:0005737">
    <property type="term" value="C:cytoplasm"/>
    <property type="evidence" value="ECO:0007669"/>
    <property type="project" value="TreeGrafter"/>
</dbReference>